<dbReference type="InParanoid" id="A0A0C2SPU0"/>
<evidence type="ECO:0000256" key="1">
    <source>
        <dbReference type="SAM" id="MobiDB-lite"/>
    </source>
</evidence>
<protein>
    <submittedName>
        <fullName evidence="2">Uncharacterized protein</fullName>
    </submittedName>
</protein>
<feature type="region of interest" description="Disordered" evidence="1">
    <location>
        <begin position="70"/>
        <end position="89"/>
    </location>
</feature>
<sequence>MRRTSWGGVILRQSHHSSFDGIVLNQKVSPVVVGYLGVQLLGSQQNGPKHPGSGRLSKSPAKRFTRRRFRLATSLKPQDCSEEAKQQTN</sequence>
<accession>A0A0C2SPU0</accession>
<dbReference type="EMBL" id="KN818243">
    <property type="protein sequence ID" value="KIL65270.1"/>
    <property type="molecule type" value="Genomic_DNA"/>
</dbReference>
<proteinExistence type="predicted"/>
<feature type="region of interest" description="Disordered" evidence="1">
    <location>
        <begin position="43"/>
        <end position="63"/>
    </location>
</feature>
<dbReference type="AlphaFoldDB" id="A0A0C2SPU0"/>
<gene>
    <name evidence="2" type="ORF">M378DRAFT_162209</name>
</gene>
<keyword evidence="3" id="KW-1185">Reference proteome</keyword>
<dbReference type="HOGENOM" id="CLU_2454231_0_0_1"/>
<reference evidence="2 3" key="1">
    <citation type="submission" date="2014-04" db="EMBL/GenBank/DDBJ databases">
        <title>Evolutionary Origins and Diversification of the Mycorrhizal Mutualists.</title>
        <authorList>
            <consortium name="DOE Joint Genome Institute"/>
            <consortium name="Mycorrhizal Genomics Consortium"/>
            <person name="Kohler A."/>
            <person name="Kuo A."/>
            <person name="Nagy L.G."/>
            <person name="Floudas D."/>
            <person name="Copeland A."/>
            <person name="Barry K.W."/>
            <person name="Cichocki N."/>
            <person name="Veneault-Fourrey C."/>
            <person name="LaButti K."/>
            <person name="Lindquist E.A."/>
            <person name="Lipzen A."/>
            <person name="Lundell T."/>
            <person name="Morin E."/>
            <person name="Murat C."/>
            <person name="Riley R."/>
            <person name="Ohm R."/>
            <person name="Sun H."/>
            <person name="Tunlid A."/>
            <person name="Henrissat B."/>
            <person name="Grigoriev I.V."/>
            <person name="Hibbett D.S."/>
            <person name="Martin F."/>
        </authorList>
    </citation>
    <scope>NUCLEOTIDE SEQUENCE [LARGE SCALE GENOMIC DNA]</scope>
    <source>
        <strain evidence="2 3">Koide BX008</strain>
    </source>
</reference>
<organism evidence="2 3">
    <name type="scientific">Amanita muscaria (strain Koide BX008)</name>
    <dbReference type="NCBI Taxonomy" id="946122"/>
    <lineage>
        <taxon>Eukaryota</taxon>
        <taxon>Fungi</taxon>
        <taxon>Dikarya</taxon>
        <taxon>Basidiomycota</taxon>
        <taxon>Agaricomycotina</taxon>
        <taxon>Agaricomycetes</taxon>
        <taxon>Agaricomycetidae</taxon>
        <taxon>Agaricales</taxon>
        <taxon>Pluteineae</taxon>
        <taxon>Amanitaceae</taxon>
        <taxon>Amanita</taxon>
    </lineage>
</organism>
<evidence type="ECO:0000313" key="2">
    <source>
        <dbReference type="EMBL" id="KIL65270.1"/>
    </source>
</evidence>
<name>A0A0C2SPU0_AMAMK</name>
<dbReference type="Proteomes" id="UP000054549">
    <property type="component" value="Unassembled WGS sequence"/>
</dbReference>
<evidence type="ECO:0000313" key="3">
    <source>
        <dbReference type="Proteomes" id="UP000054549"/>
    </source>
</evidence>